<evidence type="ECO:0000256" key="6">
    <source>
        <dbReference type="ARBA" id="ARBA00023242"/>
    </source>
</evidence>
<comment type="caution">
    <text evidence="8">The sequence shown here is derived from an EMBL/GenBank/DDBJ whole genome shotgun (WGS) entry which is preliminary data.</text>
</comment>
<reference evidence="8" key="1">
    <citation type="submission" date="2020-04" db="EMBL/GenBank/DDBJ databases">
        <title>Genome Assembly and Annotation of Botryosphaeria dothidea sdau 11-99, a Latent Pathogen of Apple Fruit Ring Rot in China.</title>
        <authorList>
            <person name="Yu C."/>
            <person name="Diao Y."/>
            <person name="Lu Q."/>
            <person name="Zhao J."/>
            <person name="Cui S."/>
            <person name="Peng C."/>
            <person name="He B."/>
            <person name="Liu H."/>
        </authorList>
    </citation>
    <scope>NUCLEOTIDE SEQUENCE [LARGE SCALE GENOMIC DNA]</scope>
    <source>
        <strain evidence="8">Sdau11-99</strain>
    </source>
</reference>
<protein>
    <submittedName>
        <fullName evidence="8">Oxoglutarate iron-dependent oxygenase protein</fullName>
    </submittedName>
</protein>
<dbReference type="EMBL" id="WWBZ02000022">
    <property type="protein sequence ID" value="KAF4307783.1"/>
    <property type="molecule type" value="Genomic_DNA"/>
</dbReference>
<keyword evidence="5" id="KW-0690">Ribosome biogenesis</keyword>
<dbReference type="InterPro" id="IPR053278">
    <property type="entry name" value="Pre-60S_factor_ECM1"/>
</dbReference>
<feature type="compositionally biased region" description="Polar residues" evidence="7">
    <location>
        <begin position="1"/>
        <end position="11"/>
    </location>
</feature>
<accession>A0A8H4N5B2</accession>
<evidence type="ECO:0000256" key="2">
    <source>
        <dbReference type="ARBA" id="ARBA00004496"/>
    </source>
</evidence>
<dbReference type="PANTHER" id="PTHR28280:SF1">
    <property type="entry name" value="SHUTTLING PRE-60S FACTOR ECM1"/>
    <property type="match status" value="1"/>
</dbReference>
<dbReference type="GO" id="GO:0005730">
    <property type="term" value="C:nucleolus"/>
    <property type="evidence" value="ECO:0007669"/>
    <property type="project" value="TreeGrafter"/>
</dbReference>
<dbReference type="OrthoDB" id="5304887at2759"/>
<name>A0A8H4N5B2_9PEZI</name>
<keyword evidence="4" id="KW-0963">Cytoplasm</keyword>
<organism evidence="8 9">
    <name type="scientific">Botryosphaeria dothidea</name>
    <dbReference type="NCBI Taxonomy" id="55169"/>
    <lineage>
        <taxon>Eukaryota</taxon>
        <taxon>Fungi</taxon>
        <taxon>Dikarya</taxon>
        <taxon>Ascomycota</taxon>
        <taxon>Pezizomycotina</taxon>
        <taxon>Dothideomycetes</taxon>
        <taxon>Dothideomycetes incertae sedis</taxon>
        <taxon>Botryosphaeriales</taxon>
        <taxon>Botryosphaeriaceae</taxon>
        <taxon>Botryosphaeria</taxon>
    </lineage>
</organism>
<evidence type="ECO:0000313" key="8">
    <source>
        <dbReference type="EMBL" id="KAF4307783.1"/>
    </source>
</evidence>
<dbReference type="GO" id="GO:0000055">
    <property type="term" value="P:ribosomal large subunit export from nucleus"/>
    <property type="evidence" value="ECO:0007669"/>
    <property type="project" value="TreeGrafter"/>
</dbReference>
<evidence type="ECO:0000256" key="4">
    <source>
        <dbReference type="ARBA" id="ARBA00022490"/>
    </source>
</evidence>
<gene>
    <name evidence="8" type="ORF">GTA08_BOTSDO04014</name>
</gene>
<evidence type="ECO:0000313" key="9">
    <source>
        <dbReference type="Proteomes" id="UP000572817"/>
    </source>
</evidence>
<evidence type="ECO:0000256" key="1">
    <source>
        <dbReference type="ARBA" id="ARBA00004123"/>
    </source>
</evidence>
<dbReference type="Pfam" id="PF09135">
    <property type="entry name" value="Alb1"/>
    <property type="match status" value="1"/>
</dbReference>
<feature type="compositionally biased region" description="Basic and acidic residues" evidence="7">
    <location>
        <begin position="68"/>
        <end position="103"/>
    </location>
</feature>
<comment type="subcellular location">
    <subcellularLocation>
        <location evidence="2">Cytoplasm</location>
    </subcellularLocation>
    <subcellularLocation>
        <location evidence="1">Nucleus</location>
    </subcellularLocation>
</comment>
<proteinExistence type="predicted"/>
<evidence type="ECO:0000256" key="3">
    <source>
        <dbReference type="ARBA" id="ARBA00022448"/>
    </source>
</evidence>
<evidence type="ECO:0000256" key="7">
    <source>
        <dbReference type="SAM" id="MobiDB-lite"/>
    </source>
</evidence>
<dbReference type="InterPro" id="IPR022784">
    <property type="entry name" value="Ribosome_bgen_Alb1"/>
</dbReference>
<feature type="region of interest" description="Disordered" evidence="7">
    <location>
        <begin position="150"/>
        <end position="181"/>
    </location>
</feature>
<keyword evidence="9" id="KW-1185">Reference proteome</keyword>
<feature type="compositionally biased region" description="Acidic residues" evidence="7">
    <location>
        <begin position="172"/>
        <end position="181"/>
    </location>
</feature>
<dbReference type="GO" id="GO:0030687">
    <property type="term" value="C:preribosome, large subunit precursor"/>
    <property type="evidence" value="ECO:0007669"/>
    <property type="project" value="TreeGrafter"/>
</dbReference>
<feature type="compositionally biased region" description="Basic residues" evidence="7">
    <location>
        <begin position="55"/>
        <end position="67"/>
    </location>
</feature>
<keyword evidence="3" id="KW-0813">Transport</keyword>
<feature type="region of interest" description="Disordered" evidence="7">
    <location>
        <begin position="1"/>
        <end position="103"/>
    </location>
</feature>
<dbReference type="Proteomes" id="UP000572817">
    <property type="component" value="Unassembled WGS sequence"/>
</dbReference>
<evidence type="ECO:0000256" key="5">
    <source>
        <dbReference type="ARBA" id="ARBA00022517"/>
    </source>
</evidence>
<dbReference type="PANTHER" id="PTHR28280">
    <property type="entry name" value="SHUTTLING PRE-60S FACTOR ECM1"/>
    <property type="match status" value="1"/>
</dbReference>
<keyword evidence="6" id="KW-0539">Nucleus</keyword>
<dbReference type="GO" id="GO:0005737">
    <property type="term" value="C:cytoplasm"/>
    <property type="evidence" value="ECO:0007669"/>
    <property type="project" value="UniProtKB-SubCell"/>
</dbReference>
<dbReference type="AlphaFoldDB" id="A0A8H4N5B2"/>
<sequence>MAKNRQPSQHSRAARRAEEPVDKTLQTLTDASSLPKSKLKISASVLSAQDAGISKKQKKKRLTHQQRVRQERAMEKADANYDKHERKVEESKRRGRRVQERRKEWEALNGDPKVKNAFAALQESTEDDTEMDVAPKGSESLASLNAETIAAVSRKPGNPFGSAPQDQADRDVADDDLDVAE</sequence>
<feature type="compositionally biased region" description="Polar residues" evidence="7">
    <location>
        <begin position="24"/>
        <end position="35"/>
    </location>
</feature>